<dbReference type="Proteomes" id="UP000285610">
    <property type="component" value="Unassembled WGS sequence"/>
</dbReference>
<evidence type="ECO:0000313" key="3">
    <source>
        <dbReference type="Proteomes" id="UP000285610"/>
    </source>
</evidence>
<sequence>MENKREDMFSNILENAKKSKLYKNKLLDVGDVKGLSDLNKLPITTKEELRDVSPYGNLIVDIKEVIQYHETSGTTGKSISTWLTKNDYDVWCEEMKRGGLEFRETDIVAIRYPYALSFPAHILQAIVKEKKAVAVPIDSRGVVTPHTRVINLLLDLHITIIACMPLELLMLAETAKQMGYDPKKDFPDIRAFYTAGELLTRERKKQIEKIWGKPIYDHYGLTECGMIAAGCEKGKLHIDTNNFYVEILNPQTKQPVKDGEIGIITITNLTLEAMPLIRYYTEDLGRKISNHNCICGNKNEIIEHYGRYQDAIVCDGKLITMAQLQNSLIEILGTTITPYWIIIKNAKRLIIKVETELNGEEIEKYSELLSELLSINCLLKACPIGSLFDRKKLLSSQISIKPKYMVNYSQNTKYYSTFDELLKGFGTF</sequence>
<organism evidence="2 3">
    <name type="scientific">Mediterraneibacter gnavus</name>
    <name type="common">Ruminococcus gnavus</name>
    <dbReference type="NCBI Taxonomy" id="33038"/>
    <lineage>
        <taxon>Bacteria</taxon>
        <taxon>Bacillati</taxon>
        <taxon>Bacillota</taxon>
        <taxon>Clostridia</taxon>
        <taxon>Lachnospirales</taxon>
        <taxon>Lachnospiraceae</taxon>
        <taxon>Mediterraneibacter</taxon>
    </lineage>
</organism>
<comment type="caution">
    <text evidence="2">The sequence shown here is derived from an EMBL/GenBank/DDBJ whole genome shotgun (WGS) entry which is preliminary data.</text>
</comment>
<dbReference type="AlphaFoldDB" id="A0A415S671"/>
<keyword evidence="2" id="KW-0436">Ligase</keyword>
<feature type="domain" description="AMP-dependent synthetase/ligase" evidence="1">
    <location>
        <begin position="66"/>
        <end position="267"/>
    </location>
</feature>
<dbReference type="PANTHER" id="PTHR43845">
    <property type="entry name" value="BLR5969 PROTEIN"/>
    <property type="match status" value="1"/>
</dbReference>
<dbReference type="RefSeq" id="WP_118445067.1">
    <property type="nucleotide sequence ID" value="NZ_QRQE01000047.1"/>
</dbReference>
<dbReference type="Pfam" id="PF00501">
    <property type="entry name" value="AMP-binding"/>
    <property type="match status" value="1"/>
</dbReference>
<dbReference type="Gene3D" id="3.40.50.12780">
    <property type="entry name" value="N-terminal domain of ligase-like"/>
    <property type="match status" value="1"/>
</dbReference>
<name>A0A415S671_MEDGN</name>
<dbReference type="PANTHER" id="PTHR43845:SF1">
    <property type="entry name" value="BLR5969 PROTEIN"/>
    <property type="match status" value="1"/>
</dbReference>
<evidence type="ECO:0000313" key="2">
    <source>
        <dbReference type="EMBL" id="RHM71446.1"/>
    </source>
</evidence>
<accession>A0A415S671</accession>
<dbReference type="SUPFAM" id="SSF56801">
    <property type="entry name" value="Acetyl-CoA synthetase-like"/>
    <property type="match status" value="1"/>
</dbReference>
<reference evidence="2 3" key="1">
    <citation type="submission" date="2018-08" db="EMBL/GenBank/DDBJ databases">
        <title>A genome reference for cultivated species of the human gut microbiota.</title>
        <authorList>
            <person name="Zou Y."/>
            <person name="Xue W."/>
            <person name="Luo G."/>
        </authorList>
    </citation>
    <scope>NUCLEOTIDE SEQUENCE [LARGE SCALE GENOMIC DNA]</scope>
    <source>
        <strain evidence="2 3">AF33-12</strain>
    </source>
</reference>
<protein>
    <submittedName>
        <fullName evidence="2">Phenylacetate--CoA ligase family protein</fullName>
    </submittedName>
</protein>
<gene>
    <name evidence="2" type="ORF">DWZ50_15410</name>
</gene>
<dbReference type="InterPro" id="IPR000873">
    <property type="entry name" value="AMP-dep_synth/lig_dom"/>
</dbReference>
<evidence type="ECO:0000259" key="1">
    <source>
        <dbReference type="Pfam" id="PF00501"/>
    </source>
</evidence>
<dbReference type="GO" id="GO:0016874">
    <property type="term" value="F:ligase activity"/>
    <property type="evidence" value="ECO:0007669"/>
    <property type="project" value="UniProtKB-KW"/>
</dbReference>
<dbReference type="EMBL" id="QRQE01000047">
    <property type="protein sequence ID" value="RHM71446.1"/>
    <property type="molecule type" value="Genomic_DNA"/>
</dbReference>
<dbReference type="InterPro" id="IPR042099">
    <property type="entry name" value="ANL_N_sf"/>
</dbReference>
<proteinExistence type="predicted"/>